<dbReference type="InterPro" id="IPR036249">
    <property type="entry name" value="Thioredoxin-like_sf"/>
</dbReference>
<evidence type="ECO:0000313" key="6">
    <source>
        <dbReference type="Proteomes" id="UP000238196"/>
    </source>
</evidence>
<protein>
    <recommendedName>
        <fullName evidence="4">Thioredoxin domain-containing protein</fullName>
    </recommendedName>
</protein>
<dbReference type="PROSITE" id="PS00194">
    <property type="entry name" value="THIOREDOXIN_1"/>
    <property type="match status" value="1"/>
</dbReference>
<evidence type="ECO:0000259" key="4">
    <source>
        <dbReference type="PROSITE" id="PS51352"/>
    </source>
</evidence>
<keyword evidence="2" id="KW-0201">Cytochrome c-type biogenesis</keyword>
<dbReference type="InterPro" id="IPR050553">
    <property type="entry name" value="Thioredoxin_ResA/DsbE_sf"/>
</dbReference>
<dbReference type="GO" id="GO:0030313">
    <property type="term" value="C:cell envelope"/>
    <property type="evidence" value="ECO:0007669"/>
    <property type="project" value="UniProtKB-SubCell"/>
</dbReference>
<dbReference type="InterPro" id="IPR017937">
    <property type="entry name" value="Thioredoxin_CS"/>
</dbReference>
<dbReference type="Proteomes" id="UP000238196">
    <property type="component" value="Unassembled WGS sequence"/>
</dbReference>
<feature type="domain" description="Thioredoxin" evidence="4">
    <location>
        <begin position="47"/>
        <end position="193"/>
    </location>
</feature>
<dbReference type="PANTHER" id="PTHR42852:SF17">
    <property type="entry name" value="THIOREDOXIN-LIKE PROTEIN HI_1115"/>
    <property type="match status" value="1"/>
</dbReference>
<dbReference type="PANTHER" id="PTHR42852">
    <property type="entry name" value="THIOL:DISULFIDE INTERCHANGE PROTEIN DSBE"/>
    <property type="match status" value="1"/>
</dbReference>
<sequence length="198" mass="21753">MRTYVSHILLPTSNLLLPHVRGLSLMSWPVRIALSMFMSLLSLQPVSALAADLNDITASAVVTEQGEQPDWSALQGKWLLINFWATWCPPCVQELPALDHLYTALHKDIPFAVVAINLGDQPEQLSAFWQKMAWHPDMPVMSDPDNSLLSALSLGGLPSSWLVNPQGQVVENITGIRPWDAPETVKKIKGLVEGTATP</sequence>
<dbReference type="EMBL" id="PRLP01000034">
    <property type="protein sequence ID" value="PPC77352.1"/>
    <property type="molecule type" value="Genomic_DNA"/>
</dbReference>
<dbReference type="CDD" id="cd02966">
    <property type="entry name" value="TlpA_like_family"/>
    <property type="match status" value="1"/>
</dbReference>
<name>A0A2S5KRQ5_9PROT</name>
<accession>A0A2S5KRQ5</accession>
<evidence type="ECO:0000256" key="2">
    <source>
        <dbReference type="ARBA" id="ARBA00022748"/>
    </source>
</evidence>
<gene>
    <name evidence="5" type="ORF">C4K68_10820</name>
</gene>
<dbReference type="InterPro" id="IPR013740">
    <property type="entry name" value="Redoxin"/>
</dbReference>
<dbReference type="AlphaFoldDB" id="A0A2S5KRQ5"/>
<comment type="caution">
    <text evidence="5">The sequence shown here is derived from an EMBL/GenBank/DDBJ whole genome shotgun (WGS) entry which is preliminary data.</text>
</comment>
<dbReference type="OrthoDB" id="5297794at2"/>
<reference evidence="5 6" key="1">
    <citation type="submission" date="2018-02" db="EMBL/GenBank/DDBJ databases">
        <title>novel marine gammaproteobacteria from coastal saline agro ecosystem.</title>
        <authorList>
            <person name="Krishnan R."/>
            <person name="Ramesh Kumar N."/>
        </authorList>
    </citation>
    <scope>NUCLEOTIDE SEQUENCE [LARGE SCALE GENOMIC DNA]</scope>
    <source>
        <strain evidence="5 6">228</strain>
    </source>
</reference>
<dbReference type="Pfam" id="PF08534">
    <property type="entry name" value="Redoxin"/>
    <property type="match status" value="1"/>
</dbReference>
<dbReference type="SUPFAM" id="SSF52833">
    <property type="entry name" value="Thioredoxin-like"/>
    <property type="match status" value="1"/>
</dbReference>
<dbReference type="InterPro" id="IPR013766">
    <property type="entry name" value="Thioredoxin_domain"/>
</dbReference>
<dbReference type="Gene3D" id="3.40.30.10">
    <property type="entry name" value="Glutaredoxin"/>
    <property type="match status" value="1"/>
</dbReference>
<evidence type="ECO:0000256" key="1">
    <source>
        <dbReference type="ARBA" id="ARBA00004196"/>
    </source>
</evidence>
<organism evidence="5 6">
    <name type="scientific">Proteobacteria bacterium 228</name>
    <dbReference type="NCBI Taxonomy" id="2083153"/>
    <lineage>
        <taxon>Bacteria</taxon>
        <taxon>Pseudomonadati</taxon>
        <taxon>Pseudomonadota</taxon>
    </lineage>
</organism>
<comment type="subcellular location">
    <subcellularLocation>
        <location evidence="1">Cell envelope</location>
    </subcellularLocation>
</comment>
<keyword evidence="3" id="KW-0676">Redox-active center</keyword>
<evidence type="ECO:0000256" key="3">
    <source>
        <dbReference type="ARBA" id="ARBA00023284"/>
    </source>
</evidence>
<dbReference type="PROSITE" id="PS51352">
    <property type="entry name" value="THIOREDOXIN_2"/>
    <property type="match status" value="1"/>
</dbReference>
<dbReference type="GO" id="GO:0015036">
    <property type="term" value="F:disulfide oxidoreductase activity"/>
    <property type="evidence" value="ECO:0007669"/>
    <property type="project" value="UniProtKB-ARBA"/>
</dbReference>
<evidence type="ECO:0000313" key="5">
    <source>
        <dbReference type="EMBL" id="PPC77352.1"/>
    </source>
</evidence>
<proteinExistence type="predicted"/>
<dbReference type="GO" id="GO:0017004">
    <property type="term" value="P:cytochrome complex assembly"/>
    <property type="evidence" value="ECO:0007669"/>
    <property type="project" value="UniProtKB-KW"/>
</dbReference>